<dbReference type="SUPFAM" id="SSF52540">
    <property type="entry name" value="P-loop containing nucleoside triphosphate hydrolases"/>
    <property type="match status" value="1"/>
</dbReference>
<name>A0A5S9QAH3_9GAMM</name>
<protein>
    <submittedName>
        <fullName evidence="6">Fe(3+) dicitrate transport ATP-binding protein FecE</fullName>
    </submittedName>
</protein>
<evidence type="ECO:0000256" key="3">
    <source>
        <dbReference type="ARBA" id="ARBA00022741"/>
    </source>
</evidence>
<dbReference type="InterPro" id="IPR017871">
    <property type="entry name" value="ABC_transporter-like_CS"/>
</dbReference>
<dbReference type="FunFam" id="3.40.50.300:FF:000134">
    <property type="entry name" value="Iron-enterobactin ABC transporter ATP-binding protein"/>
    <property type="match status" value="1"/>
</dbReference>
<accession>A0A5S9QAH3</accession>
<dbReference type="PANTHER" id="PTHR42794">
    <property type="entry name" value="HEMIN IMPORT ATP-BINDING PROTEIN HMUV"/>
    <property type="match status" value="1"/>
</dbReference>
<dbReference type="InterPro" id="IPR003593">
    <property type="entry name" value="AAA+_ATPase"/>
</dbReference>
<dbReference type="PANTHER" id="PTHR42794:SF2">
    <property type="entry name" value="ABC TRANSPORTER ATP-BINDING PROTEIN"/>
    <property type="match status" value="1"/>
</dbReference>
<comment type="similarity">
    <text evidence="1">Belongs to the ABC transporter superfamily.</text>
</comment>
<dbReference type="PROSITE" id="PS50893">
    <property type="entry name" value="ABC_TRANSPORTER_2"/>
    <property type="match status" value="1"/>
</dbReference>
<evidence type="ECO:0000313" key="7">
    <source>
        <dbReference type="Proteomes" id="UP000434580"/>
    </source>
</evidence>
<keyword evidence="3" id="KW-0547">Nucleotide-binding</keyword>
<dbReference type="CDD" id="cd03214">
    <property type="entry name" value="ABC_Iron-Siderophores_B12_Hemin"/>
    <property type="match status" value="1"/>
</dbReference>
<feature type="domain" description="ABC transporter" evidence="5">
    <location>
        <begin position="7"/>
        <end position="241"/>
    </location>
</feature>
<evidence type="ECO:0000256" key="1">
    <source>
        <dbReference type="ARBA" id="ARBA00005417"/>
    </source>
</evidence>
<dbReference type="GO" id="GO:0016887">
    <property type="term" value="F:ATP hydrolysis activity"/>
    <property type="evidence" value="ECO:0007669"/>
    <property type="project" value="InterPro"/>
</dbReference>
<dbReference type="InterPro" id="IPR003439">
    <property type="entry name" value="ABC_transporter-like_ATP-bd"/>
</dbReference>
<keyword evidence="4 6" id="KW-0067">ATP-binding</keyword>
<dbReference type="EMBL" id="CACSII010000017">
    <property type="protein sequence ID" value="CAA0113872.1"/>
    <property type="molecule type" value="Genomic_DNA"/>
</dbReference>
<dbReference type="Pfam" id="PF00005">
    <property type="entry name" value="ABC_tran"/>
    <property type="match status" value="1"/>
</dbReference>
<dbReference type="PROSITE" id="PS00211">
    <property type="entry name" value="ABC_TRANSPORTER_1"/>
    <property type="match status" value="1"/>
</dbReference>
<dbReference type="InterPro" id="IPR027417">
    <property type="entry name" value="P-loop_NTPase"/>
</dbReference>
<evidence type="ECO:0000256" key="2">
    <source>
        <dbReference type="ARBA" id="ARBA00022448"/>
    </source>
</evidence>
<gene>
    <name evidence="6" type="primary">fecE</name>
    <name evidence="6" type="ORF">DPBNPPHM_01750</name>
</gene>
<keyword evidence="2" id="KW-0813">Transport</keyword>
<evidence type="ECO:0000256" key="4">
    <source>
        <dbReference type="ARBA" id="ARBA00022840"/>
    </source>
</evidence>
<evidence type="ECO:0000313" key="6">
    <source>
        <dbReference type="EMBL" id="CAA0113872.1"/>
    </source>
</evidence>
<reference evidence="6 7" key="1">
    <citation type="submission" date="2019-11" db="EMBL/GenBank/DDBJ databases">
        <authorList>
            <person name="Holert J."/>
        </authorList>
    </citation>
    <scope>NUCLEOTIDE SEQUENCE [LARGE SCALE GENOMIC DNA]</scope>
    <source>
        <strain evidence="6">BC5_2</strain>
    </source>
</reference>
<proteinExistence type="inferred from homology"/>
<sequence>MDNSIHLQTNQLCWQPPGTPARILDDVHLTVKQSHFVGVLGPNGSGKTSLLRCLYRSEKPDLGSITLDGQSLLSYSSQDLAKKLAVVLQEHPADIPLCVDELLRLGRIPHRDFLSRDRRGYSDYEEQINAELDISQLLKRSYENLSGGEKQRVMIARALYQKPELLILDEPTNHLDIAHQLSIMRYLAGLKITVICSLHDLNLAAHFCDEVAIMHQGRLVEQGTPEAVFTPEIIKRVFNVNAISDQHPSTGSQRLSFY</sequence>
<dbReference type="OrthoDB" id="5292475at2"/>
<evidence type="ECO:0000259" key="5">
    <source>
        <dbReference type="PROSITE" id="PS50893"/>
    </source>
</evidence>
<dbReference type="Proteomes" id="UP000434580">
    <property type="component" value="Unassembled WGS sequence"/>
</dbReference>
<dbReference type="Gene3D" id="3.40.50.300">
    <property type="entry name" value="P-loop containing nucleotide triphosphate hydrolases"/>
    <property type="match status" value="1"/>
</dbReference>
<dbReference type="AlphaFoldDB" id="A0A5S9QAH3"/>
<dbReference type="GO" id="GO:0005524">
    <property type="term" value="F:ATP binding"/>
    <property type="evidence" value="ECO:0007669"/>
    <property type="project" value="UniProtKB-KW"/>
</dbReference>
<organism evidence="6 7">
    <name type="scientific">BD1-7 clade bacterium</name>
    <dbReference type="NCBI Taxonomy" id="2029982"/>
    <lineage>
        <taxon>Bacteria</taxon>
        <taxon>Pseudomonadati</taxon>
        <taxon>Pseudomonadota</taxon>
        <taxon>Gammaproteobacteria</taxon>
        <taxon>Cellvibrionales</taxon>
        <taxon>Spongiibacteraceae</taxon>
        <taxon>BD1-7 clade</taxon>
    </lineage>
</organism>
<dbReference type="SMART" id="SM00382">
    <property type="entry name" value="AAA"/>
    <property type="match status" value="1"/>
</dbReference>